<protein>
    <submittedName>
        <fullName evidence="1">WD40-repeat-containing domain protein</fullName>
    </submittedName>
</protein>
<sequence>MNNSNEPKTYSSTRGKYALQGLLVGQKGAVTCIAVHPLGIFAACGGTRIWHLPTGKSLLTPTNTADRGITTAIVWLTKPDDDDDGLAYGTEHGFLCIWKRNKNEHTFNEIYCNRLTGGKDGQEISAMAYDNSSGQLAVVHRAEAVHRFVIDGGMSPRTISSITIRDHWPQAVAFGQVGVRGPELWTFGREDGVIYILNDEGKILKAKTTGAVIGHAVLSTKDDAIILDDVSQGIALYKLSGTERIRTFQVPHNERRSRNVAFHDGTSTIVIGSDHGRVYEFDRRTGQISDIIDIGVRERVQSIAV</sequence>
<accession>A0A9W8NSI2</accession>
<reference evidence="1 2" key="1">
    <citation type="journal article" date="2023" name="Proc. Natl. Acad. Sci. U.S.A.">
        <title>A global phylogenomic analysis of the shiitake genus Lentinula.</title>
        <authorList>
            <person name="Sierra-Patev S."/>
            <person name="Min B."/>
            <person name="Naranjo-Ortiz M."/>
            <person name="Looney B."/>
            <person name="Konkel Z."/>
            <person name="Slot J.C."/>
            <person name="Sakamoto Y."/>
            <person name="Steenwyk J.L."/>
            <person name="Rokas A."/>
            <person name="Carro J."/>
            <person name="Camarero S."/>
            <person name="Ferreira P."/>
            <person name="Molpeceres G."/>
            <person name="Ruiz-Duenas F.J."/>
            <person name="Serrano A."/>
            <person name="Henrissat B."/>
            <person name="Drula E."/>
            <person name="Hughes K.W."/>
            <person name="Mata J.L."/>
            <person name="Ishikawa N.K."/>
            <person name="Vargas-Isla R."/>
            <person name="Ushijima S."/>
            <person name="Smith C.A."/>
            <person name="Donoghue J."/>
            <person name="Ahrendt S."/>
            <person name="Andreopoulos W."/>
            <person name="He G."/>
            <person name="LaButti K."/>
            <person name="Lipzen A."/>
            <person name="Ng V."/>
            <person name="Riley R."/>
            <person name="Sandor L."/>
            <person name="Barry K."/>
            <person name="Martinez A.T."/>
            <person name="Xiao Y."/>
            <person name="Gibbons J.G."/>
            <person name="Terashima K."/>
            <person name="Grigoriev I.V."/>
            <person name="Hibbett D."/>
        </authorList>
    </citation>
    <scope>NUCLEOTIDE SEQUENCE [LARGE SCALE GENOMIC DNA]</scope>
    <source>
        <strain evidence="1 2">TFB7810</strain>
    </source>
</reference>
<evidence type="ECO:0000313" key="2">
    <source>
        <dbReference type="Proteomes" id="UP001142393"/>
    </source>
</evidence>
<keyword evidence="2" id="KW-1185">Reference proteome</keyword>
<dbReference type="AlphaFoldDB" id="A0A9W8NSI2"/>
<gene>
    <name evidence="1" type="ORF">DFH05DRAFT_1560049</name>
</gene>
<name>A0A9W8NSI2_9AGAR</name>
<comment type="caution">
    <text evidence="1">The sequence shown here is derived from an EMBL/GenBank/DDBJ whole genome shotgun (WGS) entry which is preliminary data.</text>
</comment>
<dbReference type="InterPro" id="IPR036322">
    <property type="entry name" value="WD40_repeat_dom_sf"/>
</dbReference>
<dbReference type="Gene3D" id="2.130.10.10">
    <property type="entry name" value="YVTN repeat-like/Quinoprotein amine dehydrogenase"/>
    <property type="match status" value="1"/>
</dbReference>
<dbReference type="InterPro" id="IPR015943">
    <property type="entry name" value="WD40/YVTN_repeat-like_dom_sf"/>
</dbReference>
<organism evidence="1 2">
    <name type="scientific">Lentinula detonsa</name>
    <dbReference type="NCBI Taxonomy" id="2804962"/>
    <lineage>
        <taxon>Eukaryota</taxon>
        <taxon>Fungi</taxon>
        <taxon>Dikarya</taxon>
        <taxon>Basidiomycota</taxon>
        <taxon>Agaricomycotina</taxon>
        <taxon>Agaricomycetes</taxon>
        <taxon>Agaricomycetidae</taxon>
        <taxon>Agaricales</taxon>
        <taxon>Marasmiineae</taxon>
        <taxon>Omphalotaceae</taxon>
        <taxon>Lentinula</taxon>
    </lineage>
</organism>
<dbReference type="Proteomes" id="UP001142393">
    <property type="component" value="Unassembled WGS sequence"/>
</dbReference>
<dbReference type="SUPFAM" id="SSF50978">
    <property type="entry name" value="WD40 repeat-like"/>
    <property type="match status" value="1"/>
</dbReference>
<evidence type="ECO:0000313" key="1">
    <source>
        <dbReference type="EMBL" id="KAJ3739973.1"/>
    </source>
</evidence>
<dbReference type="EMBL" id="JANVFU010000016">
    <property type="protein sequence ID" value="KAJ3739973.1"/>
    <property type="molecule type" value="Genomic_DNA"/>
</dbReference>
<proteinExistence type="predicted"/>